<evidence type="ECO:0000256" key="5">
    <source>
        <dbReference type="ARBA" id="ARBA00022912"/>
    </source>
</evidence>
<dbReference type="Gene3D" id="3.40.250.10">
    <property type="entry name" value="Rhodanese-like domain"/>
    <property type="match status" value="1"/>
</dbReference>
<evidence type="ECO:0000256" key="4">
    <source>
        <dbReference type="ARBA" id="ARBA00022801"/>
    </source>
</evidence>
<dbReference type="GO" id="GO:0004725">
    <property type="term" value="F:protein tyrosine phosphatase activity"/>
    <property type="evidence" value="ECO:0007669"/>
    <property type="project" value="UniProtKB-EC"/>
</dbReference>
<evidence type="ECO:0000313" key="10">
    <source>
        <dbReference type="Proteomes" id="UP000054524"/>
    </source>
</evidence>
<comment type="caution">
    <text evidence="9">The sequence shown here is derived from an EMBL/GenBank/DDBJ whole genome shotgun (WGS) entry which is preliminary data.</text>
</comment>
<accession>A0A086J0D6</accession>
<feature type="compositionally biased region" description="Polar residues" evidence="7">
    <location>
        <begin position="117"/>
        <end position="126"/>
    </location>
</feature>
<dbReference type="Pfam" id="PF00581">
    <property type="entry name" value="Rhodanese"/>
    <property type="match status" value="1"/>
</dbReference>
<dbReference type="EC" id="3.1.3.48" evidence="2"/>
<dbReference type="GO" id="GO:0000086">
    <property type="term" value="P:G2/M transition of mitotic cell cycle"/>
    <property type="evidence" value="ECO:0007669"/>
    <property type="project" value="TreeGrafter"/>
</dbReference>
<dbReference type="InterPro" id="IPR001763">
    <property type="entry name" value="Rhodanese-like_dom"/>
</dbReference>
<dbReference type="GeneID" id="77676555"/>
<reference evidence="9 10" key="1">
    <citation type="journal article" date="2014" name="Genome Announc.">
        <title>Genome Sequence of the Microsporidian Species Nematocida sp1 Strain ERTm6 (ATCC PRA-372).</title>
        <authorList>
            <person name="Bakowski M.A."/>
            <person name="Priest M."/>
            <person name="Young S."/>
            <person name="Cuomo C.A."/>
            <person name="Troemel E.R."/>
        </authorList>
    </citation>
    <scope>NUCLEOTIDE SEQUENCE [LARGE SCALE GENOMIC DNA]</scope>
    <source>
        <strain evidence="9 10">ERTm6</strain>
    </source>
</reference>
<dbReference type="PROSITE" id="PS50206">
    <property type="entry name" value="RHODANESE_3"/>
    <property type="match status" value="1"/>
</dbReference>
<keyword evidence="5" id="KW-0904">Protein phosphatase</keyword>
<dbReference type="InterPro" id="IPR000751">
    <property type="entry name" value="MPI_Phosphatase"/>
</dbReference>
<keyword evidence="10" id="KW-1185">Reference proteome</keyword>
<organism evidence="9 10">
    <name type="scientific">Nematocida ausubeli (strain ATCC PRA-371 / ERTm2)</name>
    <name type="common">Nematode killer fungus</name>
    <dbReference type="NCBI Taxonomy" id="1913371"/>
    <lineage>
        <taxon>Eukaryota</taxon>
        <taxon>Fungi</taxon>
        <taxon>Fungi incertae sedis</taxon>
        <taxon>Microsporidia</taxon>
        <taxon>Nematocida</taxon>
    </lineage>
</organism>
<proteinExistence type="inferred from homology"/>
<keyword evidence="3" id="KW-0132">Cell division</keyword>
<comment type="similarity">
    <text evidence="1">Belongs to the MPI phosphatase family.</text>
</comment>
<dbReference type="SUPFAM" id="SSF52821">
    <property type="entry name" value="Rhodanese/Cell cycle control phosphatase"/>
    <property type="match status" value="1"/>
</dbReference>
<feature type="region of interest" description="Disordered" evidence="7">
    <location>
        <begin position="117"/>
        <end position="140"/>
    </location>
</feature>
<gene>
    <name evidence="9" type="ORF">NESG_01582</name>
</gene>
<dbReference type="SMART" id="SM00450">
    <property type="entry name" value="RHOD"/>
    <property type="match status" value="1"/>
</dbReference>
<dbReference type="OrthoDB" id="26523at2759"/>
<evidence type="ECO:0000256" key="1">
    <source>
        <dbReference type="ARBA" id="ARBA00011065"/>
    </source>
</evidence>
<evidence type="ECO:0000256" key="7">
    <source>
        <dbReference type="SAM" id="MobiDB-lite"/>
    </source>
</evidence>
<dbReference type="PANTHER" id="PTHR10828:SF17">
    <property type="entry name" value="PROTEIN-TYROSINE-PHOSPHATASE"/>
    <property type="match status" value="1"/>
</dbReference>
<sequence>MPFMSTLESELDIILDDGEIEEIGKTFVQGRCAPPKAPRSSLEYEDIFACELKNEFMDLPTTFEEIFNREVCNSSITNGKVSPRFVQSAKRSKGKDKFSLLKCKAILSDKKRRSSVFQEVARNTSRSTKKSAELRRSNTDSDIIQHWSRPKIISKSETHSGTSSSPCKSTKINACTYALPAMGTGPSDSILRVSAETVASLINTAGVILIDCRFEYEYTGGHIKTAVNITTQNEMKKFFNGMVASRKDSSLIIILYCEYSSVRAPRLAISLRNEDRLTSTYPHLRFPNVYVMSGGYRDFYRSYSEHCVPCSYIPM</sequence>
<feature type="domain" description="Rhodanese" evidence="8">
    <location>
        <begin position="203"/>
        <end position="308"/>
    </location>
</feature>
<keyword evidence="6" id="KW-0131">Cell cycle</keyword>
<dbReference type="GO" id="GO:0005634">
    <property type="term" value="C:nucleus"/>
    <property type="evidence" value="ECO:0007669"/>
    <property type="project" value="TreeGrafter"/>
</dbReference>
<dbReference type="AlphaFoldDB" id="A0A086J0D6"/>
<evidence type="ECO:0000313" key="9">
    <source>
        <dbReference type="EMBL" id="KFG25604.1"/>
    </source>
</evidence>
<dbReference type="GO" id="GO:0005737">
    <property type="term" value="C:cytoplasm"/>
    <property type="evidence" value="ECO:0007669"/>
    <property type="project" value="TreeGrafter"/>
</dbReference>
<evidence type="ECO:0000259" key="8">
    <source>
        <dbReference type="PROSITE" id="PS50206"/>
    </source>
</evidence>
<keyword evidence="4" id="KW-0378">Hydrolase</keyword>
<dbReference type="GO" id="GO:0010971">
    <property type="term" value="P:positive regulation of G2/M transition of mitotic cell cycle"/>
    <property type="evidence" value="ECO:0007669"/>
    <property type="project" value="TreeGrafter"/>
</dbReference>
<dbReference type="GO" id="GO:0110032">
    <property type="term" value="P:positive regulation of G2/MI transition of meiotic cell cycle"/>
    <property type="evidence" value="ECO:0007669"/>
    <property type="project" value="TreeGrafter"/>
</dbReference>
<feature type="compositionally biased region" description="Basic and acidic residues" evidence="7">
    <location>
        <begin position="130"/>
        <end position="139"/>
    </location>
</feature>
<dbReference type="EMBL" id="AKIJ01000004">
    <property type="protein sequence ID" value="KFG25604.1"/>
    <property type="molecule type" value="Genomic_DNA"/>
</dbReference>
<dbReference type="HOGENOM" id="CLU_883046_0_0_1"/>
<dbReference type="PANTHER" id="PTHR10828">
    <property type="entry name" value="M-PHASE INDUCER PHOSPHATASE DUAL SPECIFICITY PHOSPHATASE CDC25"/>
    <property type="match status" value="1"/>
</dbReference>
<name>A0A086J0D6_NEMA1</name>
<protein>
    <recommendedName>
        <fullName evidence="2">protein-tyrosine-phosphatase</fullName>
        <ecNumber evidence="2">3.1.3.48</ecNumber>
    </recommendedName>
</protein>
<dbReference type="RefSeq" id="XP_052904159.1">
    <property type="nucleotide sequence ID" value="XM_053049209.1"/>
</dbReference>
<evidence type="ECO:0000256" key="2">
    <source>
        <dbReference type="ARBA" id="ARBA00013064"/>
    </source>
</evidence>
<evidence type="ECO:0000256" key="6">
    <source>
        <dbReference type="ARBA" id="ARBA00023306"/>
    </source>
</evidence>
<dbReference type="Proteomes" id="UP000054524">
    <property type="component" value="Unassembled WGS sequence"/>
</dbReference>
<dbReference type="GO" id="GO:0051301">
    <property type="term" value="P:cell division"/>
    <property type="evidence" value="ECO:0007669"/>
    <property type="project" value="UniProtKB-KW"/>
</dbReference>
<dbReference type="PRINTS" id="PR00716">
    <property type="entry name" value="MPIPHPHTASE"/>
</dbReference>
<evidence type="ECO:0000256" key="3">
    <source>
        <dbReference type="ARBA" id="ARBA00022618"/>
    </source>
</evidence>
<dbReference type="InterPro" id="IPR036873">
    <property type="entry name" value="Rhodanese-like_dom_sf"/>
</dbReference>